<evidence type="ECO:0000313" key="4">
    <source>
        <dbReference type="Proteomes" id="UP000261174"/>
    </source>
</evidence>
<protein>
    <submittedName>
        <fullName evidence="3">MsnO8 family LLM class oxidoreductase</fullName>
        <ecNumber evidence="3">1.-.-.-</ecNumber>
    </submittedName>
</protein>
<sequence>MKLSLVDLSTTPYQGDRKQALKDTIETAKVIEELGFQRIWLAEHHSHKLVAGRSPEVLIAAVAENTRHIHVGAGGVLLNHYSPFKVAETFATLSELYSGRIDLGIGRATTGKQTDLALQRNRSVFQYPDDSMDQLTELLCWLSNGFPSDHPFNQVKVYNDGALPNVYLLGSSGWSAEAAARMGLAYSFAGFFNPQGAFSITQQYMQHFRSTDKSYGHKEPKLILGLAVFAQETDHLAIEFSAPMQYFYKQARTKGILGDTLLSEKDAIKALEGSTLMERLVNPVDLPQFIVGKAETVAQELKIIKSAFGAEEIMIRMMTSDHTSKLKSLELLTKCFQD</sequence>
<dbReference type="SUPFAM" id="SSF51679">
    <property type="entry name" value="Bacterial luciferase-like"/>
    <property type="match status" value="1"/>
</dbReference>
<reference evidence="3 4" key="1">
    <citation type="submission" date="2018-08" db="EMBL/GenBank/DDBJ databases">
        <title>Chitinophaga sp. K20C18050901, a novel bacterium isolated from forest soil.</title>
        <authorList>
            <person name="Wang C."/>
        </authorList>
    </citation>
    <scope>NUCLEOTIDE SEQUENCE [LARGE SCALE GENOMIC DNA]</scope>
    <source>
        <strain evidence="3 4">K20C18050901</strain>
    </source>
</reference>
<dbReference type="InterPro" id="IPR050766">
    <property type="entry name" value="Bact_Lucif_Oxidored"/>
</dbReference>
<dbReference type="OrthoDB" id="9780518at2"/>
<accession>A0A3E1NXK3</accession>
<evidence type="ECO:0000256" key="1">
    <source>
        <dbReference type="ARBA" id="ARBA00007789"/>
    </source>
</evidence>
<dbReference type="GO" id="GO:0016705">
    <property type="term" value="F:oxidoreductase activity, acting on paired donors, with incorporation or reduction of molecular oxygen"/>
    <property type="evidence" value="ECO:0007669"/>
    <property type="project" value="InterPro"/>
</dbReference>
<dbReference type="Proteomes" id="UP000261174">
    <property type="component" value="Unassembled WGS sequence"/>
</dbReference>
<dbReference type="InterPro" id="IPR019949">
    <property type="entry name" value="CmoO-like"/>
</dbReference>
<dbReference type="Gene3D" id="3.20.20.30">
    <property type="entry name" value="Luciferase-like domain"/>
    <property type="match status" value="1"/>
</dbReference>
<dbReference type="RefSeq" id="WP_116855860.1">
    <property type="nucleotide sequence ID" value="NZ_QTJV01000009.1"/>
</dbReference>
<dbReference type="CDD" id="cd00347">
    <property type="entry name" value="Flavin_utilizing_monoxygenases"/>
    <property type="match status" value="1"/>
</dbReference>
<dbReference type="EMBL" id="QTJV01000009">
    <property type="protein sequence ID" value="RFM32667.1"/>
    <property type="molecule type" value="Genomic_DNA"/>
</dbReference>
<proteinExistence type="predicted"/>
<comment type="caution">
    <text evidence="3">The sequence shown here is derived from an EMBL/GenBank/DDBJ whole genome shotgun (WGS) entry which is preliminary data.</text>
</comment>
<dbReference type="PANTHER" id="PTHR30137:SF6">
    <property type="entry name" value="LUCIFERASE-LIKE MONOOXYGENASE"/>
    <property type="match status" value="1"/>
</dbReference>
<dbReference type="AlphaFoldDB" id="A0A3E1NXK3"/>
<dbReference type="EC" id="1.-.-.-" evidence="3"/>
<comment type="similarity">
    <text evidence="1">To bacterial alkanal monooxygenase alpha and beta chains.</text>
</comment>
<evidence type="ECO:0000313" key="3">
    <source>
        <dbReference type="EMBL" id="RFM32667.1"/>
    </source>
</evidence>
<dbReference type="InterPro" id="IPR036661">
    <property type="entry name" value="Luciferase-like_sf"/>
</dbReference>
<dbReference type="PANTHER" id="PTHR30137">
    <property type="entry name" value="LUCIFERASE-LIKE MONOOXYGENASE"/>
    <property type="match status" value="1"/>
</dbReference>
<dbReference type="NCBIfam" id="TIGR03558">
    <property type="entry name" value="oxido_grp_1"/>
    <property type="match status" value="1"/>
</dbReference>
<dbReference type="GO" id="GO:0005829">
    <property type="term" value="C:cytosol"/>
    <property type="evidence" value="ECO:0007669"/>
    <property type="project" value="TreeGrafter"/>
</dbReference>
<gene>
    <name evidence="3" type="ORF">DXN04_23640</name>
</gene>
<dbReference type="InterPro" id="IPR011251">
    <property type="entry name" value="Luciferase-like_dom"/>
</dbReference>
<dbReference type="Pfam" id="PF00296">
    <property type="entry name" value="Bac_luciferase"/>
    <property type="match status" value="1"/>
</dbReference>
<evidence type="ECO:0000259" key="2">
    <source>
        <dbReference type="Pfam" id="PF00296"/>
    </source>
</evidence>
<feature type="domain" description="Luciferase-like" evidence="2">
    <location>
        <begin position="1"/>
        <end position="303"/>
    </location>
</feature>
<organism evidence="3 4">
    <name type="scientific">Chitinophaga silvisoli</name>
    <dbReference type="NCBI Taxonomy" id="2291814"/>
    <lineage>
        <taxon>Bacteria</taxon>
        <taxon>Pseudomonadati</taxon>
        <taxon>Bacteroidota</taxon>
        <taxon>Chitinophagia</taxon>
        <taxon>Chitinophagales</taxon>
        <taxon>Chitinophagaceae</taxon>
        <taxon>Chitinophaga</taxon>
    </lineage>
</organism>
<keyword evidence="3" id="KW-0560">Oxidoreductase</keyword>
<keyword evidence="4" id="KW-1185">Reference proteome</keyword>
<name>A0A3E1NXK3_9BACT</name>